<evidence type="ECO:0000256" key="1">
    <source>
        <dbReference type="SAM" id="MobiDB-lite"/>
    </source>
</evidence>
<proteinExistence type="predicted"/>
<accession>A0ABT6Q085</accession>
<feature type="region of interest" description="Disordered" evidence="1">
    <location>
        <begin position="151"/>
        <end position="189"/>
    </location>
</feature>
<dbReference type="Proteomes" id="UP001431634">
    <property type="component" value="Unassembled WGS sequence"/>
</dbReference>
<dbReference type="EMBL" id="JASBAO010000001">
    <property type="protein sequence ID" value="MDI2090529.1"/>
    <property type="molecule type" value="Genomic_DNA"/>
</dbReference>
<reference evidence="2" key="1">
    <citation type="submission" date="2023-05" db="EMBL/GenBank/DDBJ databases">
        <title>Whole genome sequence of Commensalibacter sp.</title>
        <authorList>
            <person name="Charoenyingcharoen P."/>
            <person name="Yukphan P."/>
        </authorList>
    </citation>
    <scope>NUCLEOTIDE SEQUENCE</scope>
    <source>
        <strain evidence="2">TBRC 16381</strain>
    </source>
</reference>
<organism evidence="2 3">
    <name type="scientific">Commensalibacter oyaizuii</name>
    <dbReference type="NCBI Taxonomy" id="3043873"/>
    <lineage>
        <taxon>Bacteria</taxon>
        <taxon>Pseudomonadati</taxon>
        <taxon>Pseudomonadota</taxon>
        <taxon>Alphaproteobacteria</taxon>
        <taxon>Acetobacterales</taxon>
        <taxon>Acetobacteraceae</taxon>
    </lineage>
</organism>
<gene>
    <name evidence="2" type="ORF">QJV27_03900</name>
</gene>
<keyword evidence="3" id="KW-1185">Reference proteome</keyword>
<comment type="caution">
    <text evidence="2">The sequence shown here is derived from an EMBL/GenBank/DDBJ whole genome shotgun (WGS) entry which is preliminary data.</text>
</comment>
<feature type="compositionally biased region" description="Basic residues" evidence="1">
    <location>
        <begin position="167"/>
        <end position="189"/>
    </location>
</feature>
<protein>
    <recommendedName>
        <fullName evidence="4">Lipoprotein</fullName>
    </recommendedName>
</protein>
<evidence type="ECO:0000313" key="2">
    <source>
        <dbReference type="EMBL" id="MDI2090529.1"/>
    </source>
</evidence>
<sequence>MRLQLSLALVTLGFGLAACQHQQGVSYDREANNPFRYDKRSAVCTVGPIVKNPDGSWKTTMSVRSDDGQCEFIVEEPDVKGSFTSFGITTVPEHGKTFLYNYDNRTYVRYTPTTAYAGSDAFTASLIHKDGVKRTPLSVAVTVDNTGVQVTKPVTAQPTAKSSSAKKATKSKSTKSRKKTVHRSTAKKK</sequence>
<name>A0ABT6Q085_9PROT</name>
<evidence type="ECO:0000313" key="3">
    <source>
        <dbReference type="Proteomes" id="UP001431634"/>
    </source>
</evidence>
<dbReference type="RefSeq" id="WP_281447663.1">
    <property type="nucleotide sequence ID" value="NZ_JASBAO010000001.1"/>
</dbReference>
<evidence type="ECO:0008006" key="4">
    <source>
        <dbReference type="Google" id="ProtNLM"/>
    </source>
</evidence>
<dbReference type="PROSITE" id="PS51257">
    <property type="entry name" value="PROKAR_LIPOPROTEIN"/>
    <property type="match status" value="1"/>
</dbReference>